<reference key="1">
    <citation type="journal article" date="2007" name="Nature">
        <title>The medaka draft genome and insights into vertebrate genome evolution.</title>
        <authorList>
            <person name="Kasahara M."/>
            <person name="Naruse K."/>
            <person name="Sasaki S."/>
            <person name="Nakatani Y."/>
            <person name="Qu W."/>
            <person name="Ahsan B."/>
            <person name="Yamada T."/>
            <person name="Nagayasu Y."/>
            <person name="Doi K."/>
            <person name="Kasai Y."/>
            <person name="Jindo T."/>
            <person name="Kobayashi D."/>
            <person name="Shimada A."/>
            <person name="Toyoda A."/>
            <person name="Kuroki Y."/>
            <person name="Fujiyama A."/>
            <person name="Sasaki T."/>
            <person name="Shimizu A."/>
            <person name="Asakawa S."/>
            <person name="Shimizu N."/>
            <person name="Hashimoto S."/>
            <person name="Yang J."/>
            <person name="Lee Y."/>
            <person name="Matsushima K."/>
            <person name="Sugano S."/>
            <person name="Sakaizumi M."/>
            <person name="Narita T."/>
            <person name="Ohishi K."/>
            <person name="Haga S."/>
            <person name="Ohta F."/>
            <person name="Nomoto H."/>
            <person name="Nogata K."/>
            <person name="Morishita T."/>
            <person name="Endo T."/>
            <person name="Shin-I T."/>
            <person name="Takeda H."/>
            <person name="Morishita S."/>
            <person name="Kohara Y."/>
        </authorList>
    </citation>
    <scope>NUCLEOTIDE SEQUENCE [LARGE SCALE GENOMIC DNA]</scope>
    <source>
        <strain>Hd-rR</strain>
    </source>
</reference>
<dbReference type="Gene3D" id="3.30.420.10">
    <property type="entry name" value="Ribonuclease H-like superfamily/Ribonuclease H"/>
    <property type="match status" value="1"/>
</dbReference>
<dbReference type="Proteomes" id="UP000265180">
    <property type="component" value="Chromosome 18"/>
</dbReference>
<accession>A0A3P9M0B1</accession>
<reference evidence="1 2" key="2">
    <citation type="submission" date="2017-04" db="EMBL/GenBank/DDBJ databases">
        <title>CpG methylation of centromeres and impact of large insertions on vertebrate speciation.</title>
        <authorList>
            <person name="Ichikawa K."/>
            <person name="Yoshimura J."/>
            <person name="Morishita S."/>
        </authorList>
    </citation>
    <scope>NUCLEOTIDE SEQUENCE</scope>
    <source>
        <strain evidence="1 2">HNI</strain>
    </source>
</reference>
<evidence type="ECO:0000313" key="2">
    <source>
        <dbReference type="Proteomes" id="UP000265180"/>
    </source>
</evidence>
<reference evidence="1" key="4">
    <citation type="submission" date="2025-09" db="UniProtKB">
        <authorList>
            <consortium name="Ensembl"/>
        </authorList>
    </citation>
    <scope>IDENTIFICATION</scope>
    <source>
        <strain evidence="1">HNI</strain>
    </source>
</reference>
<dbReference type="AlphaFoldDB" id="A0A3P9M0B1"/>
<dbReference type="GO" id="GO:0003676">
    <property type="term" value="F:nucleic acid binding"/>
    <property type="evidence" value="ECO:0007669"/>
    <property type="project" value="InterPro"/>
</dbReference>
<reference evidence="1" key="3">
    <citation type="submission" date="2025-08" db="UniProtKB">
        <authorList>
            <consortium name="Ensembl"/>
        </authorList>
    </citation>
    <scope>IDENTIFICATION</scope>
    <source>
        <strain evidence="1">HNI</strain>
    </source>
</reference>
<organism evidence="1 2">
    <name type="scientific">Oryzias latipes</name>
    <name type="common">Japanese rice fish</name>
    <name type="synonym">Japanese killifish</name>
    <dbReference type="NCBI Taxonomy" id="8090"/>
    <lineage>
        <taxon>Eukaryota</taxon>
        <taxon>Metazoa</taxon>
        <taxon>Chordata</taxon>
        <taxon>Craniata</taxon>
        <taxon>Vertebrata</taxon>
        <taxon>Euteleostomi</taxon>
        <taxon>Actinopterygii</taxon>
        <taxon>Neopterygii</taxon>
        <taxon>Teleostei</taxon>
        <taxon>Neoteleostei</taxon>
        <taxon>Acanthomorphata</taxon>
        <taxon>Ovalentaria</taxon>
        <taxon>Atherinomorphae</taxon>
        <taxon>Beloniformes</taxon>
        <taxon>Adrianichthyidae</taxon>
        <taxon>Oryziinae</taxon>
        <taxon>Oryzias</taxon>
    </lineage>
</organism>
<proteinExistence type="predicted"/>
<protein>
    <recommendedName>
        <fullName evidence="3">Tc1-like transposase DDE domain-containing protein</fullName>
    </recommendedName>
</protein>
<dbReference type="InterPro" id="IPR036397">
    <property type="entry name" value="RNaseH_sf"/>
</dbReference>
<evidence type="ECO:0008006" key="3">
    <source>
        <dbReference type="Google" id="ProtNLM"/>
    </source>
</evidence>
<name>A0A3P9M0B1_ORYLA</name>
<evidence type="ECO:0000313" key="1">
    <source>
        <dbReference type="Ensembl" id="ENSORLP00020026482.1"/>
    </source>
</evidence>
<dbReference type="Ensembl" id="ENSORLT00020001797.1">
    <property type="protein sequence ID" value="ENSORLP00020026482.1"/>
    <property type="gene ID" value="ENSORLG00020008967.1"/>
</dbReference>
<sequence length="79" mass="9303">MDDSTPPHRSRNVEAGLQEVGEPCMVQPVMFPNLNPRERVWDQLKQRLDDRSPPPSDLTELHVELVEEWYASLQYKIMR</sequence>